<comment type="caution">
    <text evidence="2">The sequence shown here is derived from an EMBL/GenBank/DDBJ whole genome shotgun (WGS) entry which is preliminary data.</text>
</comment>
<dbReference type="InterPro" id="IPR050167">
    <property type="entry name" value="Ser_Thr_protein_kinase"/>
</dbReference>
<dbReference type="AlphaFoldDB" id="A0A2Z6QZA7"/>
<dbReference type="PROSITE" id="PS50011">
    <property type="entry name" value="PROTEIN_KINASE_DOM"/>
    <property type="match status" value="1"/>
</dbReference>
<dbReference type="Gene3D" id="1.10.510.10">
    <property type="entry name" value="Transferase(Phosphotransferase) domain 1"/>
    <property type="match status" value="1"/>
</dbReference>
<proteinExistence type="predicted"/>
<accession>A0A2Z6QZA7</accession>
<dbReference type="PANTHER" id="PTHR23257">
    <property type="entry name" value="SERINE-THREONINE PROTEIN KINASE"/>
    <property type="match status" value="1"/>
</dbReference>
<sequence>MDAVIKKIDDETDVKEIGCVDATIGVVVASTLKPVSFTKFLPIFNEVGKILDEIITLVEDAEHNKRTYFHRDIRAENVLIILNEVAKLKLSHYLTDDTLYQKQTLGRARYCAPEMFIGMNPYSKYDQRCEVYSFGILLWEIAEETIPKNSQVPKEFKQLEMKAVHQDPYLRPKITKMFEVLSNCVKNSLEISQDSSSSSGLKPR</sequence>
<dbReference type="SUPFAM" id="SSF56112">
    <property type="entry name" value="Protein kinase-like (PK-like)"/>
    <property type="match status" value="1"/>
</dbReference>
<evidence type="ECO:0000259" key="1">
    <source>
        <dbReference type="PROSITE" id="PS50011"/>
    </source>
</evidence>
<dbReference type="PROSITE" id="PS00109">
    <property type="entry name" value="PROTEIN_KINASE_TYR"/>
    <property type="match status" value="1"/>
</dbReference>
<reference evidence="2 3" key="1">
    <citation type="submission" date="2017-11" db="EMBL/GenBank/DDBJ databases">
        <title>The genome of Rhizophagus clarus HR1 reveals common genetic basis of auxotrophy among arbuscular mycorrhizal fungi.</title>
        <authorList>
            <person name="Kobayashi Y."/>
        </authorList>
    </citation>
    <scope>NUCLEOTIDE SEQUENCE [LARGE SCALE GENOMIC DNA]</scope>
    <source>
        <strain evidence="2 3">HR1</strain>
    </source>
</reference>
<keyword evidence="3" id="KW-1185">Reference proteome</keyword>
<dbReference type="EMBL" id="BEXD01001613">
    <property type="protein sequence ID" value="GBB94955.1"/>
    <property type="molecule type" value="Genomic_DNA"/>
</dbReference>
<dbReference type="InterPro" id="IPR008266">
    <property type="entry name" value="Tyr_kinase_AS"/>
</dbReference>
<dbReference type="GO" id="GO:0005524">
    <property type="term" value="F:ATP binding"/>
    <property type="evidence" value="ECO:0007669"/>
    <property type="project" value="InterPro"/>
</dbReference>
<evidence type="ECO:0000313" key="3">
    <source>
        <dbReference type="Proteomes" id="UP000247702"/>
    </source>
</evidence>
<protein>
    <recommendedName>
        <fullName evidence="1">Protein kinase domain-containing protein</fullName>
    </recommendedName>
</protein>
<organism evidence="2 3">
    <name type="scientific">Rhizophagus clarus</name>
    <dbReference type="NCBI Taxonomy" id="94130"/>
    <lineage>
        <taxon>Eukaryota</taxon>
        <taxon>Fungi</taxon>
        <taxon>Fungi incertae sedis</taxon>
        <taxon>Mucoromycota</taxon>
        <taxon>Glomeromycotina</taxon>
        <taxon>Glomeromycetes</taxon>
        <taxon>Glomerales</taxon>
        <taxon>Glomeraceae</taxon>
        <taxon>Rhizophagus</taxon>
    </lineage>
</organism>
<dbReference type="InterPro" id="IPR011009">
    <property type="entry name" value="Kinase-like_dom_sf"/>
</dbReference>
<dbReference type="GO" id="GO:0004672">
    <property type="term" value="F:protein kinase activity"/>
    <property type="evidence" value="ECO:0007669"/>
    <property type="project" value="InterPro"/>
</dbReference>
<dbReference type="Proteomes" id="UP000247702">
    <property type="component" value="Unassembled WGS sequence"/>
</dbReference>
<gene>
    <name evidence="2" type="ORF">RclHR1_02450008</name>
</gene>
<dbReference type="Pfam" id="PF07714">
    <property type="entry name" value="PK_Tyr_Ser-Thr"/>
    <property type="match status" value="1"/>
</dbReference>
<dbReference type="InterPro" id="IPR001245">
    <property type="entry name" value="Ser-Thr/Tyr_kinase_cat_dom"/>
</dbReference>
<feature type="domain" description="Protein kinase" evidence="1">
    <location>
        <begin position="1"/>
        <end position="204"/>
    </location>
</feature>
<evidence type="ECO:0000313" key="2">
    <source>
        <dbReference type="EMBL" id="GBB94955.1"/>
    </source>
</evidence>
<dbReference type="GO" id="GO:0007165">
    <property type="term" value="P:signal transduction"/>
    <property type="evidence" value="ECO:0007669"/>
    <property type="project" value="TreeGrafter"/>
</dbReference>
<dbReference type="STRING" id="94130.A0A2Z6QZA7"/>
<dbReference type="InterPro" id="IPR000719">
    <property type="entry name" value="Prot_kinase_dom"/>
</dbReference>
<name>A0A2Z6QZA7_9GLOM</name>
<dbReference type="GO" id="GO:0005737">
    <property type="term" value="C:cytoplasm"/>
    <property type="evidence" value="ECO:0007669"/>
    <property type="project" value="TreeGrafter"/>
</dbReference>